<keyword evidence="2" id="KW-0472">Membrane</keyword>
<dbReference type="CDD" id="cd06225">
    <property type="entry name" value="HAMP"/>
    <property type="match status" value="1"/>
</dbReference>
<dbReference type="Gene3D" id="2.120.10.10">
    <property type="match status" value="1"/>
</dbReference>
<dbReference type="InterPro" id="IPR036278">
    <property type="entry name" value="Sialidase_sf"/>
</dbReference>
<dbReference type="GO" id="GO:0016020">
    <property type="term" value="C:membrane"/>
    <property type="evidence" value="ECO:0007669"/>
    <property type="project" value="InterPro"/>
</dbReference>
<evidence type="ECO:0000313" key="6">
    <source>
        <dbReference type="Proteomes" id="UP000015620"/>
    </source>
</evidence>
<organism evidence="5 6">
    <name type="scientific">Treponema pedis str. T A4</name>
    <dbReference type="NCBI Taxonomy" id="1291379"/>
    <lineage>
        <taxon>Bacteria</taxon>
        <taxon>Pseudomonadati</taxon>
        <taxon>Spirochaetota</taxon>
        <taxon>Spirochaetia</taxon>
        <taxon>Spirochaetales</taxon>
        <taxon>Treponemataceae</taxon>
        <taxon>Treponema</taxon>
    </lineage>
</organism>
<evidence type="ECO:0000256" key="2">
    <source>
        <dbReference type="SAM" id="Phobius"/>
    </source>
</evidence>
<dbReference type="Gene3D" id="3.60.40.10">
    <property type="entry name" value="PPM-type phosphatase domain"/>
    <property type="match status" value="1"/>
</dbReference>
<dbReference type="PROSITE" id="PS50885">
    <property type="entry name" value="HAMP"/>
    <property type="match status" value="1"/>
</dbReference>
<dbReference type="InterPro" id="IPR003660">
    <property type="entry name" value="HAMP_dom"/>
</dbReference>
<keyword evidence="1" id="KW-0378">Hydrolase</keyword>
<dbReference type="STRING" id="1291379.TPE_0358"/>
<accession>S6A7X7</accession>
<dbReference type="SUPFAM" id="SSF50939">
    <property type="entry name" value="Sialidases"/>
    <property type="match status" value="1"/>
</dbReference>
<feature type="signal peptide" evidence="3">
    <location>
        <begin position="1"/>
        <end position="25"/>
    </location>
</feature>
<dbReference type="InterPro" id="IPR052016">
    <property type="entry name" value="Bact_Sigma-Reg"/>
</dbReference>
<dbReference type="Proteomes" id="UP000015620">
    <property type="component" value="Chromosome"/>
</dbReference>
<dbReference type="EMBL" id="CP004120">
    <property type="protein sequence ID" value="AGT42854.1"/>
    <property type="molecule type" value="Genomic_DNA"/>
</dbReference>
<feature type="transmembrane region" description="Helical" evidence="2">
    <location>
        <begin position="834"/>
        <end position="858"/>
    </location>
</feature>
<dbReference type="RefSeq" id="WP_020964154.1">
    <property type="nucleotide sequence ID" value="NC_022097.1"/>
</dbReference>
<keyword evidence="3" id="KW-0732">Signal</keyword>
<feature type="chain" id="PRO_5004535868" evidence="3">
    <location>
        <begin position="26"/>
        <end position="1544"/>
    </location>
</feature>
<dbReference type="Gene3D" id="6.10.340.10">
    <property type="match status" value="1"/>
</dbReference>
<dbReference type="GO" id="GO:0007165">
    <property type="term" value="P:signal transduction"/>
    <property type="evidence" value="ECO:0007669"/>
    <property type="project" value="InterPro"/>
</dbReference>
<dbReference type="GeneID" id="301089064"/>
<dbReference type="PANTHER" id="PTHR43156:SF2">
    <property type="entry name" value="STAGE II SPORULATION PROTEIN E"/>
    <property type="match status" value="1"/>
</dbReference>
<reference evidence="5 6" key="1">
    <citation type="journal article" date="2013" name="PLoS ONE">
        <title>Genome-Wide Relatedness of Treponema pedis, from Gingiva and Necrotic Skin Lesions of Pigs, with the Human Oral Pathogen Treponema denticola.</title>
        <authorList>
            <person name="Svartstrom O."/>
            <person name="Mushtaq M."/>
            <person name="Pringle M."/>
            <person name="Segerman B."/>
        </authorList>
    </citation>
    <scope>NUCLEOTIDE SEQUENCE [LARGE SCALE GENOMIC DNA]</scope>
    <source>
        <strain evidence="5">T A4</strain>
    </source>
</reference>
<protein>
    <submittedName>
        <fullName evidence="5">HAMP domain-containing protein</fullName>
    </submittedName>
</protein>
<gene>
    <name evidence="5" type="ORF">TPE_0358</name>
</gene>
<keyword evidence="6" id="KW-1185">Reference proteome</keyword>
<evidence type="ECO:0000256" key="1">
    <source>
        <dbReference type="ARBA" id="ARBA00022801"/>
    </source>
</evidence>
<dbReference type="Pfam" id="PF07228">
    <property type="entry name" value="SpoIIE"/>
    <property type="match status" value="1"/>
</dbReference>
<dbReference type="GO" id="GO:0016791">
    <property type="term" value="F:phosphatase activity"/>
    <property type="evidence" value="ECO:0007669"/>
    <property type="project" value="TreeGrafter"/>
</dbReference>
<sequence length="1544" mass="173549">MIGYNKGLKFLFAFLFSLFFLSLNAQDFYWETPTVFSGKNGQFLKSASNKDISAVVWEEVVANTGTEGHIFISAAVYSDGNWNLNERISSPIPYTADIPSIVSVAVGNYGDIIVTYIKNRNTIGILKSEDEGKTFSEKEIVTEMYDLGSPYISVLSNGKYILFVSRGIGEKFSLFYSLSNNGIKWSEFTEFDREKKSDRVFLPVHTVAENNDVIVFQALDSVDNRQVYGLFSSYSSNGGSSWSAPVKITENNTSQNQRPEILYSHEERKIFAVWEQSLYRAEKTIVAFAALNTKGQLTSGIEKLPQQRSSVFNPKVIIYNKKPLLTWTEDYEKNGSLCIAVKKNSAWEVSTVRKFTGSLLFVQPFVLEGNLQLIWQEGMASQRIMRIQPDFQIAKAKLQPVDFDARSKSGKKRLTVDIKFPYDSSGIAGYAYVWSKDTPPDFVEPVITKLKSESKLVYEPEVDGLWYLGVRICDYAGNWSEMSVVACERDSTPPMPPIFELLALDKNGFSNSNSFEIKWNPPEADITGKEETQIKGYIKSVQYVADIQKFKSLLRASDEVVIDDESVQNILKDKFKLQLNLSKLTTNLAKQRIENYENGLYAIAVSAVDASGNISEPAVKYFALNKYIPYTNISNIETQQLRDGTVLLSIIGKGFTTDGIVENVYIDSDGVPPYDLIFEKENTQGGNTVSSKNYFSIISDKVISDIRIDDLDSGEYYVGVRHSSRGIYFSKEKISVDNLGNIKFGDYGKKYRYNWLVSPDSETLFDYLIVFIIIIFILFILIFSVIGVIKSIKEAVELKKEVHALLNGGIMATEKRRKKAASLKAKGGGLRVKFILLTVLLVISVILILALPLGAIFLNTQETLLAESLFSKTEVLLESLSAGAKAYLPSKNLLELQFLSSQIATVEEAKFATITGTHLQNKKEGYNFIWASNDPDLADKIQNAEFSAGESELKLPEMESAYEEINRIDAEARERVGGLANEISSLTKEAVAIALNTDQKSIDRRNELQIIIRQMEEKLNLELSNLSVKGSGSYPKFNSKELSEDITEYLFYKPILYRQQGNTENFVHGMIYIQVSTKNTLAKINEVEKSLISMILYISLISLAVGILDAFILASIIIAPIKKLVAHIDMINSTEDKEQLADKSIKIKSKDEIGILGTTINNMTSGLAAAAAASKDLTVGKEIQKMFLPLDTDSLGRKLTCGKSSDDNVEFFGYYEGARGVSGDYFDYIKLDDRYYAIIKCDIAGKGVPAALIMVEVATLFLDYFKDWKFQTHGLKIDYLVSRINDLIESRGFKGRFAAFTLCILDSVSGEVHFCNAGDNVINIYDASLRKMKEVVLTEVSAAGVFPSFMIDMKGGFKVETVKLNKGDVLFLYTDGIEEAKRLFRNSKLQPIVCAVDGLNVDDVHETHTVGQDGEELGKERVCKIIESIFDRTSFNLKKWHNPIEDEEFNFDFTSLEGSVEDVVIGLVSIEKIFRMYQDPKATELNMVKVDKKIDLFLNKHFRQYQAYCSNRRPNTDADEYIYYTNIREDEQYDDLTILGIRKK</sequence>
<dbReference type="InterPro" id="IPR001932">
    <property type="entry name" value="PPM-type_phosphatase-like_dom"/>
</dbReference>
<proteinExistence type="predicted"/>
<name>S6A7X7_9SPIR</name>
<dbReference type="SMART" id="SM00304">
    <property type="entry name" value="HAMP"/>
    <property type="match status" value="1"/>
</dbReference>
<dbReference type="InterPro" id="IPR036457">
    <property type="entry name" value="PPM-type-like_dom_sf"/>
</dbReference>
<dbReference type="Pfam" id="PF00672">
    <property type="entry name" value="HAMP"/>
    <property type="match status" value="1"/>
</dbReference>
<keyword evidence="2" id="KW-0812">Transmembrane</keyword>
<dbReference type="PANTHER" id="PTHR43156">
    <property type="entry name" value="STAGE II SPORULATION PROTEIN E-RELATED"/>
    <property type="match status" value="1"/>
</dbReference>
<evidence type="ECO:0000259" key="4">
    <source>
        <dbReference type="PROSITE" id="PS50885"/>
    </source>
</evidence>
<feature type="domain" description="HAMP" evidence="4">
    <location>
        <begin position="1115"/>
        <end position="1172"/>
    </location>
</feature>
<dbReference type="SMART" id="SM00331">
    <property type="entry name" value="PP2C_SIG"/>
    <property type="match status" value="1"/>
</dbReference>
<dbReference type="HOGENOM" id="CLU_243603_0_0_12"/>
<dbReference type="PATRIC" id="fig|1291379.3.peg.357"/>
<evidence type="ECO:0000313" key="5">
    <source>
        <dbReference type="EMBL" id="AGT42854.1"/>
    </source>
</evidence>
<keyword evidence="2" id="KW-1133">Transmembrane helix</keyword>
<dbReference type="OrthoDB" id="9763484at2"/>
<evidence type="ECO:0000256" key="3">
    <source>
        <dbReference type="SAM" id="SignalP"/>
    </source>
</evidence>
<dbReference type="KEGG" id="tped:TPE_0358"/>
<feature type="transmembrane region" description="Helical" evidence="2">
    <location>
        <begin position="767"/>
        <end position="789"/>
    </location>
</feature>